<dbReference type="SUPFAM" id="SSF81342">
    <property type="entry name" value="Transmembrane di-heme cytochromes"/>
    <property type="match status" value="1"/>
</dbReference>
<dbReference type="GO" id="GO:0022904">
    <property type="term" value="P:respiratory electron transport chain"/>
    <property type="evidence" value="ECO:0007669"/>
    <property type="project" value="InterPro"/>
</dbReference>
<evidence type="ECO:0000256" key="6">
    <source>
        <dbReference type="SAM" id="Phobius"/>
    </source>
</evidence>
<evidence type="ECO:0000313" key="9">
    <source>
        <dbReference type="Proteomes" id="UP000032568"/>
    </source>
</evidence>
<feature type="transmembrane region" description="Helical" evidence="6">
    <location>
        <begin position="91"/>
        <end position="117"/>
    </location>
</feature>
<dbReference type="PANTHER" id="PTHR30485">
    <property type="entry name" value="NI/FE-HYDROGENASE 1 B-TYPE CYTOCHROME SUBUNIT"/>
    <property type="match status" value="1"/>
</dbReference>
<keyword evidence="9" id="KW-1185">Reference proteome</keyword>
<gene>
    <name evidence="8" type="ORF">SG35_029985</name>
</gene>
<dbReference type="AlphaFoldDB" id="A0AAE9YWV4"/>
<dbReference type="InterPro" id="IPR051542">
    <property type="entry name" value="Hydrogenase_cytochrome"/>
</dbReference>
<evidence type="ECO:0000256" key="5">
    <source>
        <dbReference type="ARBA" id="ARBA00023136"/>
    </source>
</evidence>
<feature type="transmembrane region" description="Helical" evidence="6">
    <location>
        <begin position="137"/>
        <end position="159"/>
    </location>
</feature>
<evidence type="ECO:0000313" key="8">
    <source>
        <dbReference type="EMBL" id="WDE02635.1"/>
    </source>
</evidence>
<evidence type="ECO:0000256" key="4">
    <source>
        <dbReference type="ARBA" id="ARBA00022989"/>
    </source>
</evidence>
<protein>
    <submittedName>
        <fullName evidence="8">Cytochrome b/b6 domain-containing protein</fullName>
    </submittedName>
</protein>
<comment type="subcellular location">
    <subcellularLocation>
        <location evidence="1">Cell membrane</location>
        <topology evidence="1">Multi-pass membrane protein</topology>
    </subcellularLocation>
</comment>
<keyword evidence="2" id="KW-1003">Cell membrane</keyword>
<organism evidence="8 9">
    <name type="scientific">Thalassomonas actiniarum</name>
    <dbReference type="NCBI Taxonomy" id="485447"/>
    <lineage>
        <taxon>Bacteria</taxon>
        <taxon>Pseudomonadati</taxon>
        <taxon>Pseudomonadota</taxon>
        <taxon>Gammaproteobacteria</taxon>
        <taxon>Alteromonadales</taxon>
        <taxon>Colwelliaceae</taxon>
        <taxon>Thalassomonas</taxon>
    </lineage>
</organism>
<proteinExistence type="predicted"/>
<dbReference type="GO" id="GO:0020037">
    <property type="term" value="F:heme binding"/>
    <property type="evidence" value="ECO:0007669"/>
    <property type="project" value="TreeGrafter"/>
</dbReference>
<dbReference type="EMBL" id="CP059736">
    <property type="protein sequence ID" value="WDE02635.1"/>
    <property type="molecule type" value="Genomic_DNA"/>
</dbReference>
<reference evidence="8 9" key="2">
    <citation type="journal article" date="2022" name="Mar. Drugs">
        <title>Bioassay-Guided Fractionation Leads to the Detection of Cholic Acid Generated by the Rare Thalassomonas sp.</title>
        <authorList>
            <person name="Pheiffer F."/>
            <person name="Schneider Y.K."/>
            <person name="Hansen E.H."/>
            <person name="Andersen J.H."/>
            <person name="Isaksson J."/>
            <person name="Busche T."/>
            <person name="R C."/>
            <person name="Kalinowski J."/>
            <person name="Zyl L.V."/>
            <person name="Trindade M."/>
        </authorList>
    </citation>
    <scope>NUCLEOTIDE SEQUENCE [LARGE SCALE GENOMIC DNA]</scope>
    <source>
        <strain evidence="8 9">A5K-106</strain>
    </source>
</reference>
<dbReference type="Pfam" id="PF01292">
    <property type="entry name" value="Ni_hydr_CYTB"/>
    <property type="match status" value="1"/>
</dbReference>
<dbReference type="KEGG" id="tact:SG35_029985"/>
<dbReference type="Gene3D" id="1.20.950.20">
    <property type="entry name" value="Transmembrane di-heme cytochromes, Chain C"/>
    <property type="match status" value="1"/>
</dbReference>
<accession>A0AAE9YWV4</accession>
<keyword evidence="4 6" id="KW-1133">Transmembrane helix</keyword>
<dbReference type="Proteomes" id="UP000032568">
    <property type="component" value="Chromosome pTact"/>
</dbReference>
<keyword evidence="3 6" id="KW-0812">Transmembrane</keyword>
<name>A0AAE9YWV4_9GAMM</name>
<evidence type="ECO:0000256" key="3">
    <source>
        <dbReference type="ARBA" id="ARBA00022692"/>
    </source>
</evidence>
<evidence type="ECO:0000256" key="1">
    <source>
        <dbReference type="ARBA" id="ARBA00004651"/>
    </source>
</evidence>
<dbReference type="RefSeq" id="WP_044835617.1">
    <property type="nucleotide sequence ID" value="NZ_CP059736.1"/>
</dbReference>
<dbReference type="InterPro" id="IPR011577">
    <property type="entry name" value="Cyt_b561_bac/Ni-Hgenase"/>
</dbReference>
<dbReference type="InterPro" id="IPR016174">
    <property type="entry name" value="Di-haem_cyt_TM"/>
</dbReference>
<dbReference type="GO" id="GO:0009055">
    <property type="term" value="F:electron transfer activity"/>
    <property type="evidence" value="ECO:0007669"/>
    <property type="project" value="InterPro"/>
</dbReference>
<keyword evidence="5 6" id="KW-0472">Membrane</keyword>
<reference evidence="8 9" key="1">
    <citation type="journal article" date="2015" name="Genome Announc.">
        <title>Draft Genome Sequences of Marine Isolates of Thalassomonas viridans and Thalassomonas actiniarum.</title>
        <authorList>
            <person name="Olonade I."/>
            <person name="van Zyl L.J."/>
            <person name="Trindade M."/>
        </authorList>
    </citation>
    <scope>NUCLEOTIDE SEQUENCE [LARGE SCALE GENOMIC DNA]</scope>
    <source>
        <strain evidence="8 9">A5K-106</strain>
    </source>
</reference>
<dbReference type="PANTHER" id="PTHR30485:SF2">
    <property type="entry name" value="BLL0597 PROTEIN"/>
    <property type="match status" value="1"/>
</dbReference>
<feature type="transmembrane region" description="Helical" evidence="6">
    <location>
        <begin position="12"/>
        <end position="30"/>
    </location>
</feature>
<feature type="transmembrane region" description="Helical" evidence="6">
    <location>
        <begin position="189"/>
        <end position="207"/>
    </location>
</feature>
<feature type="transmembrane region" description="Helical" evidence="6">
    <location>
        <begin position="36"/>
        <end position="54"/>
    </location>
</feature>
<evidence type="ECO:0000256" key="2">
    <source>
        <dbReference type="ARBA" id="ARBA00022475"/>
    </source>
</evidence>
<evidence type="ECO:0000259" key="7">
    <source>
        <dbReference type="Pfam" id="PF01292"/>
    </source>
</evidence>
<sequence length="208" mass="23111">MLKIWDLATRIYHWLQAILFIELACTGYGLAGNEKAHFLFGLALFVLIIWRIGWGLMGSDTSRFANFVPSIKQLFLYVSRRSKGYLGHNPLGGLMVLLMVTLLFLQAFSGICISGAIDGKHLWGRQAVKIFEQFHAINAMALISCSAVHILAVLVYQLCGKPLIKTMITGKRENSGDFKQPVLINNYKAMILLGVSLTILLIIILISA</sequence>
<dbReference type="GO" id="GO:0005886">
    <property type="term" value="C:plasma membrane"/>
    <property type="evidence" value="ECO:0007669"/>
    <property type="project" value="UniProtKB-SubCell"/>
</dbReference>
<feature type="domain" description="Cytochrome b561 bacterial/Ni-hydrogenase" evidence="7">
    <location>
        <begin position="5"/>
        <end position="170"/>
    </location>
</feature>